<dbReference type="EMBL" id="PKPP01002402">
    <property type="protein sequence ID" value="PWA75493.1"/>
    <property type="molecule type" value="Genomic_DNA"/>
</dbReference>
<keyword evidence="2" id="KW-1185">Reference proteome</keyword>
<organism evidence="1 2">
    <name type="scientific">Artemisia annua</name>
    <name type="common">Sweet wormwood</name>
    <dbReference type="NCBI Taxonomy" id="35608"/>
    <lineage>
        <taxon>Eukaryota</taxon>
        <taxon>Viridiplantae</taxon>
        <taxon>Streptophyta</taxon>
        <taxon>Embryophyta</taxon>
        <taxon>Tracheophyta</taxon>
        <taxon>Spermatophyta</taxon>
        <taxon>Magnoliopsida</taxon>
        <taxon>eudicotyledons</taxon>
        <taxon>Gunneridae</taxon>
        <taxon>Pentapetalae</taxon>
        <taxon>asterids</taxon>
        <taxon>campanulids</taxon>
        <taxon>Asterales</taxon>
        <taxon>Asteraceae</taxon>
        <taxon>Asteroideae</taxon>
        <taxon>Anthemideae</taxon>
        <taxon>Artemisiinae</taxon>
        <taxon>Artemisia</taxon>
    </lineage>
</organism>
<evidence type="ECO:0000313" key="1">
    <source>
        <dbReference type="EMBL" id="PWA75493.1"/>
    </source>
</evidence>
<dbReference type="Proteomes" id="UP000245207">
    <property type="component" value="Unassembled WGS sequence"/>
</dbReference>
<proteinExistence type="predicted"/>
<reference evidence="1 2" key="1">
    <citation type="journal article" date="2018" name="Mol. Plant">
        <title>The genome of Artemisia annua provides insight into the evolution of Asteraceae family and artemisinin biosynthesis.</title>
        <authorList>
            <person name="Shen Q."/>
            <person name="Zhang L."/>
            <person name="Liao Z."/>
            <person name="Wang S."/>
            <person name="Yan T."/>
            <person name="Shi P."/>
            <person name="Liu M."/>
            <person name="Fu X."/>
            <person name="Pan Q."/>
            <person name="Wang Y."/>
            <person name="Lv Z."/>
            <person name="Lu X."/>
            <person name="Zhang F."/>
            <person name="Jiang W."/>
            <person name="Ma Y."/>
            <person name="Chen M."/>
            <person name="Hao X."/>
            <person name="Li L."/>
            <person name="Tang Y."/>
            <person name="Lv G."/>
            <person name="Zhou Y."/>
            <person name="Sun X."/>
            <person name="Brodelius P.E."/>
            <person name="Rose J.K.C."/>
            <person name="Tang K."/>
        </authorList>
    </citation>
    <scope>NUCLEOTIDE SEQUENCE [LARGE SCALE GENOMIC DNA]</scope>
    <source>
        <strain evidence="2">cv. Huhao1</strain>
        <tissue evidence="1">Leaf</tissue>
    </source>
</reference>
<protein>
    <submittedName>
        <fullName evidence="1">Neutral/alkaline non-lysosomal ceramidase</fullName>
    </submittedName>
</protein>
<dbReference type="AlphaFoldDB" id="A0A2U1NPQ9"/>
<dbReference type="STRING" id="35608.A0A2U1NPQ9"/>
<evidence type="ECO:0000313" key="2">
    <source>
        <dbReference type="Proteomes" id="UP000245207"/>
    </source>
</evidence>
<accession>A0A2U1NPQ9</accession>
<sequence length="173" mass="20099">MVSRLCNKFISEVHPIQADIFDSKMKFVQLQGHDQSTKRNAEDALILGVMQMTCLQQGRSARSASLWDLDLQPLLLMDQGLLTLSKETKLVMENHDMDISVQWWRFYAILFLTTQMGHILNLLWRISDAYNLLTNHCIGNPFWKLVWNVLKTPSKEKKDCQQPKHILLDIGEM</sequence>
<gene>
    <name evidence="1" type="ORF">CTI12_AA241020</name>
</gene>
<dbReference type="OrthoDB" id="7461575at2759"/>
<name>A0A2U1NPQ9_ARTAN</name>
<comment type="caution">
    <text evidence="1">The sequence shown here is derived from an EMBL/GenBank/DDBJ whole genome shotgun (WGS) entry which is preliminary data.</text>
</comment>